<dbReference type="EMBL" id="CADCVF010000082">
    <property type="protein sequence ID" value="CAA9472007.1"/>
    <property type="molecule type" value="Genomic_DNA"/>
</dbReference>
<gene>
    <name evidence="2" type="ORF">AVDCRST_MAG58-3988</name>
</gene>
<name>A0A6J4RMZ3_9ACTN</name>
<proteinExistence type="predicted"/>
<protein>
    <submittedName>
        <fullName evidence="2">Uncharacterized protein</fullName>
    </submittedName>
</protein>
<sequence length="37" mass="4045">MTTSALIVVLYYGLVPLVASVVAYAVIKRTYSRGGRR</sequence>
<feature type="transmembrane region" description="Helical" evidence="1">
    <location>
        <begin position="6"/>
        <end position="27"/>
    </location>
</feature>
<keyword evidence="1" id="KW-0472">Membrane</keyword>
<dbReference type="AlphaFoldDB" id="A0A6J4RMZ3"/>
<keyword evidence="1" id="KW-0812">Transmembrane</keyword>
<evidence type="ECO:0000313" key="2">
    <source>
        <dbReference type="EMBL" id="CAA9472007.1"/>
    </source>
</evidence>
<evidence type="ECO:0000256" key="1">
    <source>
        <dbReference type="SAM" id="Phobius"/>
    </source>
</evidence>
<accession>A0A6J4RMZ3</accession>
<organism evidence="2">
    <name type="scientific">uncultured Rubrobacteraceae bacterium</name>
    <dbReference type="NCBI Taxonomy" id="349277"/>
    <lineage>
        <taxon>Bacteria</taxon>
        <taxon>Bacillati</taxon>
        <taxon>Actinomycetota</taxon>
        <taxon>Rubrobacteria</taxon>
        <taxon>Rubrobacterales</taxon>
        <taxon>Rubrobacteraceae</taxon>
        <taxon>environmental samples</taxon>
    </lineage>
</organism>
<keyword evidence="1" id="KW-1133">Transmembrane helix</keyword>
<reference evidence="2" key="1">
    <citation type="submission" date="2020-02" db="EMBL/GenBank/DDBJ databases">
        <authorList>
            <person name="Meier V. D."/>
        </authorList>
    </citation>
    <scope>NUCLEOTIDE SEQUENCE</scope>
    <source>
        <strain evidence="2">AVDCRST_MAG58</strain>
    </source>
</reference>